<feature type="transmembrane region" description="Helical" evidence="10">
    <location>
        <begin position="242"/>
        <end position="260"/>
    </location>
</feature>
<dbReference type="Pfam" id="PF03155">
    <property type="entry name" value="Alg6_Alg8"/>
    <property type="match status" value="1"/>
</dbReference>
<feature type="transmembrane region" description="Helical" evidence="10">
    <location>
        <begin position="112"/>
        <end position="130"/>
    </location>
</feature>
<keyword evidence="13" id="KW-1185">Reference proteome</keyword>
<keyword evidence="8 10" id="KW-1133">Transmembrane helix</keyword>
<feature type="transmembrane region" description="Helical" evidence="10">
    <location>
        <begin position="487"/>
        <end position="506"/>
    </location>
</feature>
<evidence type="ECO:0000256" key="9">
    <source>
        <dbReference type="ARBA" id="ARBA00023136"/>
    </source>
</evidence>
<feature type="region of interest" description="Disordered" evidence="11">
    <location>
        <begin position="1"/>
        <end position="25"/>
    </location>
</feature>
<keyword evidence="4 10" id="KW-0328">Glycosyltransferase</keyword>
<dbReference type="PANTHER" id="PTHR12413:SF1">
    <property type="entry name" value="DOLICHYL PYROPHOSPHATE MAN9GLCNAC2 ALPHA-1,3-GLUCOSYLTRANSFERASE"/>
    <property type="match status" value="1"/>
</dbReference>
<evidence type="ECO:0000256" key="7">
    <source>
        <dbReference type="ARBA" id="ARBA00022824"/>
    </source>
</evidence>
<feature type="transmembrane region" description="Helical" evidence="10">
    <location>
        <begin position="52"/>
        <end position="73"/>
    </location>
</feature>
<dbReference type="AlphaFoldDB" id="A0AAX4HDQ5"/>
<feature type="transmembrane region" description="Helical" evidence="10">
    <location>
        <begin position="356"/>
        <end position="375"/>
    </location>
</feature>
<evidence type="ECO:0000256" key="2">
    <source>
        <dbReference type="ARBA" id="ARBA00004922"/>
    </source>
</evidence>
<comment type="similarity">
    <text evidence="3 10">Belongs to the ALG6/ALG8 glucosyltransferase family.</text>
</comment>
<evidence type="ECO:0000256" key="6">
    <source>
        <dbReference type="ARBA" id="ARBA00022692"/>
    </source>
</evidence>
<feature type="transmembrane region" description="Helical" evidence="10">
    <location>
        <begin position="455"/>
        <end position="475"/>
    </location>
</feature>
<evidence type="ECO:0000256" key="5">
    <source>
        <dbReference type="ARBA" id="ARBA00022679"/>
    </source>
</evidence>
<feature type="transmembrane region" description="Helical" evidence="10">
    <location>
        <begin position="185"/>
        <end position="203"/>
    </location>
</feature>
<dbReference type="GeneID" id="88175096"/>
<dbReference type="PANTHER" id="PTHR12413">
    <property type="entry name" value="DOLICHYL GLYCOSYLTRANSFERASE"/>
    <property type="match status" value="1"/>
</dbReference>
<feature type="transmembrane region" description="Helical" evidence="10">
    <location>
        <begin position="151"/>
        <end position="173"/>
    </location>
</feature>
<feature type="transmembrane region" description="Helical" evidence="10">
    <location>
        <begin position="518"/>
        <end position="539"/>
    </location>
</feature>
<dbReference type="Proteomes" id="UP001338582">
    <property type="component" value="Chromosome 5"/>
</dbReference>
<name>A0AAX4HDQ5_9ASCO</name>
<feature type="transmembrane region" description="Helical" evidence="10">
    <location>
        <begin position="215"/>
        <end position="236"/>
    </location>
</feature>
<keyword evidence="6 10" id="KW-0812">Transmembrane</keyword>
<dbReference type="GO" id="GO:0005789">
    <property type="term" value="C:endoplasmic reticulum membrane"/>
    <property type="evidence" value="ECO:0007669"/>
    <property type="project" value="UniProtKB-SubCell"/>
</dbReference>
<accession>A0AAX4HDQ5</accession>
<evidence type="ECO:0000256" key="3">
    <source>
        <dbReference type="ARBA" id="ARBA00008715"/>
    </source>
</evidence>
<reference evidence="12 13" key="1">
    <citation type="submission" date="2023-10" db="EMBL/GenBank/DDBJ databases">
        <title>Draft Genome Sequence of Candida saopaulonensis from a very Premature Infant with Sepsis.</title>
        <authorList>
            <person name="Ning Y."/>
            <person name="Dai R."/>
            <person name="Xiao M."/>
            <person name="Xu Y."/>
            <person name="Yan Q."/>
            <person name="Zhang L."/>
        </authorList>
    </citation>
    <scope>NUCLEOTIDE SEQUENCE [LARGE SCALE GENOMIC DNA]</scope>
    <source>
        <strain evidence="12 13">19XY460</strain>
    </source>
</reference>
<evidence type="ECO:0000313" key="12">
    <source>
        <dbReference type="EMBL" id="WPK26673.1"/>
    </source>
</evidence>
<evidence type="ECO:0000256" key="11">
    <source>
        <dbReference type="SAM" id="MobiDB-lite"/>
    </source>
</evidence>
<keyword evidence="7 10" id="KW-0256">Endoplasmic reticulum</keyword>
<protein>
    <recommendedName>
        <fullName evidence="10">Alpha-1,3-glucosyltransferase</fullName>
        <ecNumber evidence="10">2.4.1.-</ecNumber>
    </recommendedName>
</protein>
<feature type="transmembrane region" description="Helical" evidence="10">
    <location>
        <begin position="387"/>
        <end position="406"/>
    </location>
</feature>
<keyword evidence="5 10" id="KW-0808">Transferase</keyword>
<organism evidence="12 13">
    <name type="scientific">Australozyma saopauloensis</name>
    <dbReference type="NCBI Taxonomy" id="291208"/>
    <lineage>
        <taxon>Eukaryota</taxon>
        <taxon>Fungi</taxon>
        <taxon>Dikarya</taxon>
        <taxon>Ascomycota</taxon>
        <taxon>Saccharomycotina</taxon>
        <taxon>Pichiomycetes</taxon>
        <taxon>Metschnikowiaceae</taxon>
        <taxon>Australozyma</taxon>
    </lineage>
</organism>
<gene>
    <name evidence="12" type="ORF">PUMCH_004033</name>
</gene>
<feature type="transmembrane region" description="Helical" evidence="10">
    <location>
        <begin position="281"/>
        <end position="301"/>
    </location>
</feature>
<keyword evidence="9 10" id="KW-0472">Membrane</keyword>
<dbReference type="RefSeq" id="XP_062879054.1">
    <property type="nucleotide sequence ID" value="XM_063022984.1"/>
</dbReference>
<dbReference type="GO" id="GO:0042281">
    <property type="term" value="F:dolichyl pyrophosphate Man9GlcNAc2 alpha-1,3-glucosyltransferase activity"/>
    <property type="evidence" value="ECO:0007669"/>
    <property type="project" value="TreeGrafter"/>
</dbReference>
<dbReference type="InterPro" id="IPR004856">
    <property type="entry name" value="Glyco_trans_ALG6/ALG8"/>
</dbReference>
<evidence type="ECO:0000256" key="10">
    <source>
        <dbReference type="RuleBase" id="RU363110"/>
    </source>
</evidence>
<evidence type="ECO:0000313" key="13">
    <source>
        <dbReference type="Proteomes" id="UP001338582"/>
    </source>
</evidence>
<dbReference type="EC" id="2.4.1.-" evidence="10"/>
<feature type="compositionally biased region" description="Basic residues" evidence="11">
    <location>
        <begin position="1"/>
        <end position="10"/>
    </location>
</feature>
<evidence type="ECO:0000256" key="1">
    <source>
        <dbReference type="ARBA" id="ARBA00004477"/>
    </source>
</evidence>
<proteinExistence type="inferred from homology"/>
<comment type="pathway">
    <text evidence="2 10">Protein modification; protein glycosylation.</text>
</comment>
<comment type="subcellular location">
    <subcellularLocation>
        <location evidence="1 10">Endoplasmic reticulum membrane</location>
        <topology evidence="1 10">Multi-pass membrane protein</topology>
    </subcellularLocation>
</comment>
<evidence type="ECO:0000256" key="8">
    <source>
        <dbReference type="ARBA" id="ARBA00022989"/>
    </source>
</evidence>
<dbReference type="EMBL" id="CP138898">
    <property type="protein sequence ID" value="WPK26673.1"/>
    <property type="molecule type" value="Genomic_DNA"/>
</dbReference>
<evidence type="ECO:0000256" key="4">
    <source>
        <dbReference type="ARBA" id="ARBA00022676"/>
    </source>
</evidence>
<dbReference type="KEGG" id="asau:88175096"/>
<sequence>MAKSAAKKKQGSQPSPSIKGAASPPLNPYNSTPLYNLLCGFRRAQDQWVARYVTILSAVVLWSAVGLGLYSGMGQKPINGDFEAQRHWMEITTHLPINQWYFYDLQYWGLDYPPLTAFHLWLFGVVGNFIDPRWFALDVSRGIENPQIKTFMRMSSIISQLVFFVPAVMGLLHQLGTQKKNLTRMNHIIVIALILYLPALVLIDHGHFQYNSVMLGLFLLSVGDLIKGNLMLASVWFMSSILFKQMALYYSPFIFVYILARLFTPKKTLGATILSFSFGRLVVVGLTVIVTTIIMVFPFLLAASNGSEAVSLIKQILIRMFPFERGLFEDKVANFWCSTNLVVKYSQKFTHEQLKLMSLVCTIGAFTPPCVMIFWKSIRRQSHNPDYVIYGFSATAWAFYLFLFQVHEKTVLVPLVPTLFLLLTTDRSTIAHVQWINNVSIFSLFPLLKKDGLSLQYYSMFLMINWLMGGFTLSTKSNMLWPSGSNLLSKLVIVSSYLVIPIYHLVEHNILPPSRFPDLWVIANTTFSFACFSWFYLWLMYKIYNL</sequence>